<dbReference type="InterPro" id="IPR038255">
    <property type="entry name" value="PBS_linker_sf"/>
</dbReference>
<evidence type="ECO:0000313" key="2">
    <source>
        <dbReference type="EMBL" id="MBP0439257.1"/>
    </source>
</evidence>
<proteinExistence type="predicted"/>
<gene>
    <name evidence="2" type="ORF">J5Y06_11410</name>
</gene>
<dbReference type="InterPro" id="IPR025282">
    <property type="entry name" value="DUF4214"/>
</dbReference>
<dbReference type="Proteomes" id="UP000666240">
    <property type="component" value="Unassembled WGS sequence"/>
</dbReference>
<comment type="caution">
    <text evidence="2">The sequence shown here is derived from an EMBL/GenBank/DDBJ whole genome shotgun (WGS) entry which is preliminary data.</text>
</comment>
<dbReference type="AlphaFoldDB" id="A0A8J7R730"/>
<organism evidence="2 3">
    <name type="scientific">Tianweitania sediminis</name>
    <dbReference type="NCBI Taxonomy" id="1502156"/>
    <lineage>
        <taxon>Bacteria</taxon>
        <taxon>Pseudomonadati</taxon>
        <taxon>Pseudomonadota</taxon>
        <taxon>Alphaproteobacteria</taxon>
        <taxon>Hyphomicrobiales</taxon>
        <taxon>Phyllobacteriaceae</taxon>
        <taxon>Tianweitania</taxon>
    </lineage>
</organism>
<dbReference type="EMBL" id="JAGIYY010000003">
    <property type="protein sequence ID" value="MBP0439257.1"/>
    <property type="molecule type" value="Genomic_DNA"/>
</dbReference>
<protein>
    <submittedName>
        <fullName evidence="2">DUF4214 domain-containing protein</fullName>
    </submittedName>
</protein>
<dbReference type="Gene3D" id="1.10.3130.20">
    <property type="entry name" value="Phycobilisome linker domain"/>
    <property type="match status" value="1"/>
</dbReference>
<accession>A0A8J7R730</accession>
<feature type="domain" description="DUF4214" evidence="1">
    <location>
        <begin position="367"/>
        <end position="435"/>
    </location>
</feature>
<reference evidence="2" key="1">
    <citation type="submission" date="2021-03" db="EMBL/GenBank/DDBJ databases">
        <title>Genome sequencing and assembly of Tianweitania sediminis.</title>
        <authorList>
            <person name="Chhetri G."/>
        </authorList>
    </citation>
    <scope>NUCLEOTIDE SEQUENCE</scope>
    <source>
        <strain evidence="2">Z8</strain>
    </source>
</reference>
<dbReference type="RefSeq" id="WP_209335287.1">
    <property type="nucleotide sequence ID" value="NZ_JAGIYY010000003.1"/>
</dbReference>
<sequence length="450" mass="48939">MTSIIWDNIGTSSVSQRVQLEKYLKFSIDYINSLLINPINFDVVASLYELDNEGTIAQASSDFLPLDGRGETYAQPGMIEAISGREVAGAIDAFVTFNATNLSDLFFDQTPWSGNDVPSLSIDAIAVTVHELLHTIGFMTFSDDLTGENPGYTVPMDRLIFAAPDGKIYFTGEEAIAEFGGPVPLAYGSLAHMGAPFDLGRDIMYPAVTFGYRSYVSDLNLAMLRDMGVATIRGNDFVNTAGSDNFVGNNASDTFDMRGVDAAGTRNVLDGKLGYDVAFYDGARSAYAISFAGDVAQISGGGRIDTLTSVERVEFADGTLLFDFDSSNADAAYRLYGGAFSRTPDEDGLRYWTLAWLNNDQTLHDAAAMFIGSDEFEDTYGAWITDLDFVSQLYRNVLGREGEGAGIDYWTDALAAATMDRADVLVQFTQLEEYVGLSNADLQNGYWVMA</sequence>
<evidence type="ECO:0000313" key="3">
    <source>
        <dbReference type="Proteomes" id="UP000666240"/>
    </source>
</evidence>
<name>A0A8J7R730_9HYPH</name>
<dbReference type="Pfam" id="PF13946">
    <property type="entry name" value="DUF4214"/>
    <property type="match status" value="1"/>
</dbReference>
<evidence type="ECO:0000259" key="1">
    <source>
        <dbReference type="Pfam" id="PF13946"/>
    </source>
</evidence>
<keyword evidence="3" id="KW-1185">Reference proteome</keyword>